<dbReference type="SUPFAM" id="SSF46785">
    <property type="entry name" value="Winged helix' DNA-binding domain"/>
    <property type="match status" value="1"/>
</dbReference>
<dbReference type="GO" id="GO:0003700">
    <property type="term" value="F:DNA-binding transcription factor activity"/>
    <property type="evidence" value="ECO:0007669"/>
    <property type="project" value="InterPro"/>
</dbReference>
<evidence type="ECO:0000256" key="1">
    <source>
        <dbReference type="ARBA" id="ARBA00023015"/>
    </source>
</evidence>
<dbReference type="PANTHER" id="PTHR43537:SF39">
    <property type="entry name" value="HTH-TYPE TRANSCRIPTIONAL REGULATOR MCBR"/>
    <property type="match status" value="1"/>
</dbReference>
<dbReference type="STRING" id="1526658.BHK69_00050"/>
<evidence type="ECO:0000313" key="6">
    <source>
        <dbReference type="Proteomes" id="UP000094969"/>
    </source>
</evidence>
<proteinExistence type="predicted"/>
<gene>
    <name evidence="5" type="ORF">BHK69_00050</name>
</gene>
<dbReference type="AlphaFoldDB" id="A0A1D7TVE8"/>
<dbReference type="KEGG" id="bvv:BHK69_00050"/>
<dbReference type="InterPro" id="IPR008920">
    <property type="entry name" value="TF_FadR/GntR_C"/>
</dbReference>
<evidence type="ECO:0000313" key="5">
    <source>
        <dbReference type="EMBL" id="AOO79099.1"/>
    </source>
</evidence>
<evidence type="ECO:0000259" key="4">
    <source>
        <dbReference type="PROSITE" id="PS50949"/>
    </source>
</evidence>
<dbReference type="InterPro" id="IPR036390">
    <property type="entry name" value="WH_DNA-bd_sf"/>
</dbReference>
<evidence type="ECO:0000256" key="3">
    <source>
        <dbReference type="ARBA" id="ARBA00023163"/>
    </source>
</evidence>
<dbReference type="Gene3D" id="1.10.10.10">
    <property type="entry name" value="Winged helix-like DNA-binding domain superfamily/Winged helix DNA-binding domain"/>
    <property type="match status" value="1"/>
</dbReference>
<dbReference type="InterPro" id="IPR000524">
    <property type="entry name" value="Tscrpt_reg_HTH_GntR"/>
</dbReference>
<dbReference type="PANTHER" id="PTHR43537">
    <property type="entry name" value="TRANSCRIPTIONAL REGULATOR, GNTR FAMILY"/>
    <property type="match status" value="1"/>
</dbReference>
<keyword evidence="1" id="KW-0805">Transcription regulation</keyword>
<protein>
    <recommendedName>
        <fullName evidence="4">HTH gntR-type domain-containing protein</fullName>
    </recommendedName>
</protein>
<dbReference type="PROSITE" id="PS50949">
    <property type="entry name" value="HTH_GNTR"/>
    <property type="match status" value="1"/>
</dbReference>
<dbReference type="Proteomes" id="UP000094969">
    <property type="component" value="Chromosome"/>
</dbReference>
<dbReference type="RefSeq" id="WP_069688324.1">
    <property type="nucleotide sequence ID" value="NZ_CP017147.1"/>
</dbReference>
<keyword evidence="6" id="KW-1185">Reference proteome</keyword>
<dbReference type="SUPFAM" id="SSF48008">
    <property type="entry name" value="GntR ligand-binding domain-like"/>
    <property type="match status" value="1"/>
</dbReference>
<keyword evidence="2" id="KW-0238">DNA-binding</keyword>
<dbReference type="GO" id="GO:0003677">
    <property type="term" value="F:DNA binding"/>
    <property type="evidence" value="ECO:0007669"/>
    <property type="project" value="UniProtKB-KW"/>
</dbReference>
<dbReference type="SMART" id="SM00345">
    <property type="entry name" value="HTH_GNTR"/>
    <property type="match status" value="1"/>
</dbReference>
<feature type="domain" description="HTH gntR-type" evidence="4">
    <location>
        <begin position="16"/>
        <end position="83"/>
    </location>
</feature>
<dbReference type="Pfam" id="PF07729">
    <property type="entry name" value="FCD"/>
    <property type="match status" value="1"/>
</dbReference>
<keyword evidence="3" id="KW-0804">Transcription</keyword>
<reference evidence="5 6" key="1">
    <citation type="journal article" date="2015" name="Antonie Van Leeuwenhoek">
        <title>Bosea vaviloviae sp. nov., a new species of slow-growing rhizobia isolated from nodules of the relict species Vavilovia formosa (Stev.) Fed.</title>
        <authorList>
            <person name="Safronova V.I."/>
            <person name="Kuznetsova I.G."/>
            <person name="Sazanova A.L."/>
            <person name="Kimeklis A.K."/>
            <person name="Belimov A.A."/>
            <person name="Andronov E.E."/>
            <person name="Pinaev A.G."/>
            <person name="Chizhevskaya E.P."/>
            <person name="Pukhaev A.R."/>
            <person name="Popov K.P."/>
            <person name="Willems A."/>
            <person name="Tikhonovich I.A."/>
        </authorList>
    </citation>
    <scope>NUCLEOTIDE SEQUENCE [LARGE SCALE GENOMIC DNA]</scope>
    <source>
        <strain evidence="5 6">Vaf18</strain>
    </source>
</reference>
<dbReference type="EMBL" id="CP017147">
    <property type="protein sequence ID" value="AOO79099.1"/>
    <property type="molecule type" value="Genomic_DNA"/>
</dbReference>
<organism evidence="5 6">
    <name type="scientific">Bosea vaviloviae</name>
    <dbReference type="NCBI Taxonomy" id="1526658"/>
    <lineage>
        <taxon>Bacteria</taxon>
        <taxon>Pseudomonadati</taxon>
        <taxon>Pseudomonadota</taxon>
        <taxon>Alphaproteobacteria</taxon>
        <taxon>Hyphomicrobiales</taxon>
        <taxon>Boseaceae</taxon>
        <taxon>Bosea</taxon>
    </lineage>
</organism>
<name>A0A1D7TVE8_9HYPH</name>
<dbReference type="OrthoDB" id="9815654at2"/>
<dbReference type="InterPro" id="IPR036388">
    <property type="entry name" value="WH-like_DNA-bd_sf"/>
</dbReference>
<dbReference type="Pfam" id="PF00392">
    <property type="entry name" value="GntR"/>
    <property type="match status" value="1"/>
</dbReference>
<dbReference type="Gene3D" id="1.20.120.530">
    <property type="entry name" value="GntR ligand-binding domain-like"/>
    <property type="match status" value="1"/>
</dbReference>
<accession>A0A1D7TVE8</accession>
<evidence type="ECO:0000256" key="2">
    <source>
        <dbReference type="ARBA" id="ARBA00023125"/>
    </source>
</evidence>
<sequence length="238" mass="26154">MAQNPADSIRRTVPQRTLGQQVYGQLQETILNGHLLPGTKLTLRGLATSLNTSIQPVREAVVRLAADGALHATPNRSILVPVLTRAELDDLHSARVLVEGEAAARFAERASEEDVAILSRINEDLRLAYDSSDVVKIVTSIQSWGLRIAQGSSSGVLQSAIFTLRLRLGPHLAEAMSAPAAPDPDFLHFTVHINHEMVLAFRDRDPVRARDLRRADILTFQRDLYQRLGLTHRALVAG</sequence>
<dbReference type="SMART" id="SM00895">
    <property type="entry name" value="FCD"/>
    <property type="match status" value="1"/>
</dbReference>
<dbReference type="InterPro" id="IPR011711">
    <property type="entry name" value="GntR_C"/>
</dbReference>